<dbReference type="InterPro" id="IPR016195">
    <property type="entry name" value="Pol/histidinol_Pase-like"/>
</dbReference>
<sequence>MTVRYTHLHLHSEYSLVDSTIRIKALVGACVRDGIPAVALTDDSNMFALVKFYKACSAAGIKPIGGCDLWISSPDDPRPWRLTVLCQHHAGYLNLSRLVSRAWRDGQHGGRALVDAGWLTADATFGLIALLGRDSEVARIALNQGTPAARSKLQPLAHLFPDRLYLELTRCGREGEENWNTQALALGADLNLPVLASNDVRFLKQDDFEAHEARVCINQGRVLADPKRPHDYSDQQYLTTPEEMAALFADLPEALENTVELAKRCNLELKFGTYYLPDFPVPGGHDLASYIRELSRHGLEERLALAPLANNHTRQDYDQRLERELDVIVEMGFPGYFLIVSDFIRWGKDNGIPVGPGRGSGAGSLVAWALKITDLDPLQFDLLFERFLNPERVSMPDFDIDFCMDRRDEVIDYVSRKYGRDRVSQIITYGSMAAKAVLRDSGRVLSMGYGQVDKLAKLIPPRPLDLTLSDALNRSEKAKKEPDRVVREFCDIYEQDEDARALIDLALKLENLTRNAGKHAGGVVIAPTPLTDFAPLYCEPGGGGVVTQFDKDDVEAVGLVKFDFLGLRTLTIIDWAVKAINARRAKTGEEPLDIAALPLDDPAPYELLKKAQTVAVFQLESSGMQRMLKDAKPDRFEDIIALVALYRPGPMDLIPSFVARKHGREDVEYPDPRVEPILKETYGIMVYQEQVMQMAQIVGGYTLGGADLLRRAMGKKKLEEMAKERVKFREGAAKDGLSGDKADAIFDLMEKFAGYGFNKSHAAAYALVSYQTAWLKAHYPAEFMAATISSDMDNTDKVVTFLDESRVLGIDVRPPDVNASEYMFVATEAKTIQYGLGAIKGVGQGACEAIVAERANGPYTDLADFCRRIDPTRLNRRVLEALILCGSLDALAPTRASLIAQLPNAMKAAEQHLRDKQSGQNDMFGAAMGNATPVLKVELPVVAEWPLEQKLQGERDTLGHYLSGHPTDPWKDELAQLSTCPLGEIVDRYQPPKPRRNDDGDSNRFRRGPDTPWTIAGMVAAVRKRGDSDAFVRIEDGSGSIEVSFFGELYQQIAPLLTRDQILIVEGGLRIDDFSGGGFQLRARSALSLAEACHKHARLLRLKLDGISPDFPAQLQQVLTGYRGGRATVILHNYRNGAAQADLELGDEWRVDAVPDLLRAVRAMPGVEAVRLRIVKQQD</sequence>
<dbReference type="InterPro" id="IPR049821">
    <property type="entry name" value="PolIIIA_DnaE1_PHP"/>
</dbReference>
<evidence type="ECO:0000259" key="11">
    <source>
        <dbReference type="SMART" id="SM00481"/>
    </source>
</evidence>
<feature type="compositionally biased region" description="Basic and acidic residues" evidence="10">
    <location>
        <begin position="995"/>
        <end position="1009"/>
    </location>
</feature>
<evidence type="ECO:0000256" key="3">
    <source>
        <dbReference type="ARBA" id="ARBA00019114"/>
    </source>
</evidence>
<proteinExistence type="predicted"/>
<dbReference type="PANTHER" id="PTHR32294:SF0">
    <property type="entry name" value="DNA POLYMERASE III SUBUNIT ALPHA"/>
    <property type="match status" value="1"/>
</dbReference>
<evidence type="ECO:0000256" key="6">
    <source>
        <dbReference type="ARBA" id="ARBA00022695"/>
    </source>
</evidence>
<dbReference type="InterPro" id="IPR029460">
    <property type="entry name" value="DNAPol_HHH"/>
</dbReference>
<comment type="catalytic activity">
    <reaction evidence="9">
        <text>DNA(n) + a 2'-deoxyribonucleoside 5'-triphosphate = DNA(n+1) + diphosphate</text>
        <dbReference type="Rhea" id="RHEA:22508"/>
        <dbReference type="Rhea" id="RHEA-COMP:17339"/>
        <dbReference type="Rhea" id="RHEA-COMP:17340"/>
        <dbReference type="ChEBI" id="CHEBI:33019"/>
        <dbReference type="ChEBI" id="CHEBI:61560"/>
        <dbReference type="ChEBI" id="CHEBI:173112"/>
        <dbReference type="EC" id="2.7.7.7"/>
    </reaction>
</comment>
<dbReference type="RefSeq" id="WP_007079949.1">
    <property type="nucleotide sequence ID" value="NZ_AJXU01000007.1"/>
</dbReference>
<evidence type="ECO:0000256" key="5">
    <source>
        <dbReference type="ARBA" id="ARBA00022679"/>
    </source>
</evidence>
<evidence type="ECO:0000256" key="10">
    <source>
        <dbReference type="SAM" id="MobiDB-lite"/>
    </source>
</evidence>
<accession>I4VZE3</accession>
<dbReference type="Pfam" id="PF17657">
    <property type="entry name" value="DNA_pol3_finger"/>
    <property type="match status" value="1"/>
</dbReference>
<organism evidence="12 13">
    <name type="scientific">Rhodanobacter fulvus Jip2</name>
    <dbReference type="NCBI Taxonomy" id="1163408"/>
    <lineage>
        <taxon>Bacteria</taxon>
        <taxon>Pseudomonadati</taxon>
        <taxon>Pseudomonadota</taxon>
        <taxon>Gammaproteobacteria</taxon>
        <taxon>Lysobacterales</taxon>
        <taxon>Rhodanobacteraceae</taxon>
        <taxon>Rhodanobacter</taxon>
    </lineage>
</organism>
<dbReference type="GO" id="GO:0003887">
    <property type="term" value="F:DNA-directed DNA polymerase activity"/>
    <property type="evidence" value="ECO:0007669"/>
    <property type="project" value="UniProtKB-KW"/>
</dbReference>
<dbReference type="SUPFAM" id="SSF50249">
    <property type="entry name" value="Nucleic acid-binding proteins"/>
    <property type="match status" value="1"/>
</dbReference>
<dbReference type="GO" id="GO:0003676">
    <property type="term" value="F:nucleic acid binding"/>
    <property type="evidence" value="ECO:0007669"/>
    <property type="project" value="InterPro"/>
</dbReference>
<dbReference type="CDD" id="cd04485">
    <property type="entry name" value="DnaE_OBF"/>
    <property type="match status" value="1"/>
</dbReference>
<dbReference type="InterPro" id="IPR004365">
    <property type="entry name" value="NA-bd_OB_tRNA"/>
</dbReference>
<dbReference type="InterPro" id="IPR040982">
    <property type="entry name" value="DNA_pol3_finger"/>
</dbReference>
<dbReference type="SUPFAM" id="SSF89550">
    <property type="entry name" value="PHP domain-like"/>
    <property type="match status" value="1"/>
</dbReference>
<feature type="region of interest" description="Disordered" evidence="10">
    <location>
        <begin position="985"/>
        <end position="1012"/>
    </location>
</feature>
<dbReference type="InterPro" id="IPR011708">
    <property type="entry name" value="DNA_pol3_alpha_NTPase_dom"/>
</dbReference>
<dbReference type="InterPro" id="IPR003141">
    <property type="entry name" value="Pol/His_phosphatase_N"/>
</dbReference>
<keyword evidence="7" id="KW-0235">DNA replication</keyword>
<keyword evidence="8" id="KW-0239">DNA-directed DNA polymerase</keyword>
<dbReference type="CDD" id="cd07433">
    <property type="entry name" value="PHP_PolIIIA_DnaE1"/>
    <property type="match status" value="1"/>
</dbReference>
<dbReference type="Pfam" id="PF07733">
    <property type="entry name" value="DNA_pol3_alpha"/>
    <property type="match status" value="1"/>
</dbReference>
<dbReference type="GO" id="GO:0008408">
    <property type="term" value="F:3'-5' exonuclease activity"/>
    <property type="evidence" value="ECO:0007669"/>
    <property type="project" value="InterPro"/>
</dbReference>
<dbReference type="OrthoDB" id="9803237at2"/>
<evidence type="ECO:0000256" key="1">
    <source>
        <dbReference type="ARBA" id="ARBA00004496"/>
    </source>
</evidence>
<dbReference type="NCBIfam" id="TIGR00594">
    <property type="entry name" value="polc"/>
    <property type="match status" value="1"/>
</dbReference>
<keyword evidence="13" id="KW-1185">Reference proteome</keyword>
<evidence type="ECO:0000256" key="8">
    <source>
        <dbReference type="ARBA" id="ARBA00022932"/>
    </source>
</evidence>
<dbReference type="EC" id="2.7.7.7" evidence="2"/>
<dbReference type="STRING" id="1163408.UU9_01534"/>
<dbReference type="InterPro" id="IPR012340">
    <property type="entry name" value="NA-bd_OB-fold"/>
</dbReference>
<dbReference type="InterPro" id="IPR041931">
    <property type="entry name" value="DNA_pol3_alpha_thumb_dom"/>
</dbReference>
<dbReference type="Proteomes" id="UP000004210">
    <property type="component" value="Unassembled WGS sequence"/>
</dbReference>
<dbReference type="Pfam" id="PF02811">
    <property type="entry name" value="PHP"/>
    <property type="match status" value="1"/>
</dbReference>
<reference evidence="12 13" key="1">
    <citation type="journal article" date="2012" name="J. Bacteriol.">
        <title>Genome sequences for six rhodanobacter strains, isolated from soils and the terrestrial subsurface, with variable denitrification capabilities.</title>
        <authorList>
            <person name="Kostka J.E."/>
            <person name="Green S.J."/>
            <person name="Rishishwar L."/>
            <person name="Prakash O."/>
            <person name="Katz L.S."/>
            <person name="Marino-Ramirez L."/>
            <person name="Jordan I.K."/>
            <person name="Munk C."/>
            <person name="Ivanova N."/>
            <person name="Mikhailova N."/>
            <person name="Watson D.B."/>
            <person name="Brown S.D."/>
            <person name="Palumbo A.V."/>
            <person name="Brooks S.C."/>
        </authorList>
    </citation>
    <scope>NUCLEOTIDE SEQUENCE [LARGE SCALE GENOMIC DNA]</scope>
    <source>
        <strain evidence="13">Jip2T</strain>
    </source>
</reference>
<keyword evidence="4" id="KW-0963">Cytoplasm</keyword>
<dbReference type="InterPro" id="IPR004013">
    <property type="entry name" value="PHP_dom"/>
</dbReference>
<keyword evidence="6 12" id="KW-0548">Nucleotidyltransferase</keyword>
<dbReference type="InterPro" id="IPR004805">
    <property type="entry name" value="DnaE2/DnaE/PolC"/>
</dbReference>
<protein>
    <recommendedName>
        <fullName evidence="3">DNA polymerase III subunit alpha</fullName>
        <ecNumber evidence="2">2.7.7.7</ecNumber>
    </recommendedName>
</protein>
<keyword evidence="5 12" id="KW-0808">Transferase</keyword>
<evidence type="ECO:0000256" key="4">
    <source>
        <dbReference type="ARBA" id="ARBA00022490"/>
    </source>
</evidence>
<comment type="caution">
    <text evidence="12">The sequence shown here is derived from an EMBL/GenBank/DDBJ whole genome shotgun (WGS) entry which is preliminary data.</text>
</comment>
<name>I4VZE3_9GAMM</name>
<dbReference type="PATRIC" id="fig|1163408.3.peg.318"/>
<dbReference type="SUPFAM" id="SSF160975">
    <property type="entry name" value="AF1531-like"/>
    <property type="match status" value="1"/>
</dbReference>
<comment type="subcellular location">
    <subcellularLocation>
        <location evidence="1">Cytoplasm</location>
    </subcellularLocation>
</comment>
<evidence type="ECO:0000256" key="2">
    <source>
        <dbReference type="ARBA" id="ARBA00012417"/>
    </source>
</evidence>
<dbReference type="Gene3D" id="1.10.10.1600">
    <property type="entry name" value="Bacterial DNA polymerase III alpha subunit, thumb domain"/>
    <property type="match status" value="1"/>
</dbReference>
<dbReference type="Pfam" id="PF14579">
    <property type="entry name" value="HHH_6"/>
    <property type="match status" value="1"/>
</dbReference>
<dbReference type="Gene3D" id="3.20.20.140">
    <property type="entry name" value="Metal-dependent hydrolases"/>
    <property type="match status" value="1"/>
</dbReference>
<dbReference type="Pfam" id="PF01336">
    <property type="entry name" value="tRNA_anti-codon"/>
    <property type="match status" value="1"/>
</dbReference>
<dbReference type="NCBIfam" id="NF004226">
    <property type="entry name" value="PRK05673.1"/>
    <property type="match status" value="1"/>
</dbReference>
<dbReference type="SMART" id="SM00481">
    <property type="entry name" value="POLIIIAc"/>
    <property type="match status" value="1"/>
</dbReference>
<evidence type="ECO:0000256" key="9">
    <source>
        <dbReference type="ARBA" id="ARBA00049244"/>
    </source>
</evidence>
<dbReference type="FunFam" id="1.10.150.870:FF:000001">
    <property type="entry name" value="DNA polymerase III subunit alpha"/>
    <property type="match status" value="1"/>
</dbReference>
<evidence type="ECO:0000256" key="7">
    <source>
        <dbReference type="ARBA" id="ARBA00022705"/>
    </source>
</evidence>
<dbReference type="AlphaFoldDB" id="I4VZE3"/>
<dbReference type="eggNOG" id="COG0587">
    <property type="taxonomic scope" value="Bacteria"/>
</dbReference>
<dbReference type="GO" id="GO:0005737">
    <property type="term" value="C:cytoplasm"/>
    <property type="evidence" value="ECO:0007669"/>
    <property type="project" value="UniProtKB-SubCell"/>
</dbReference>
<evidence type="ECO:0000313" key="13">
    <source>
        <dbReference type="Proteomes" id="UP000004210"/>
    </source>
</evidence>
<feature type="domain" description="Polymerase/histidinol phosphatase N-terminal" evidence="11">
    <location>
        <begin position="6"/>
        <end position="73"/>
    </location>
</feature>
<gene>
    <name evidence="12" type="primary">dnaE</name>
    <name evidence="12" type="ORF">UU9_01534</name>
</gene>
<evidence type="ECO:0000313" key="12">
    <source>
        <dbReference type="EMBL" id="EIL92584.1"/>
    </source>
</evidence>
<dbReference type="GO" id="GO:0006260">
    <property type="term" value="P:DNA replication"/>
    <property type="evidence" value="ECO:0007669"/>
    <property type="project" value="UniProtKB-KW"/>
</dbReference>
<dbReference type="Gene3D" id="1.10.150.870">
    <property type="match status" value="1"/>
</dbReference>
<dbReference type="EMBL" id="AJXU01000007">
    <property type="protein sequence ID" value="EIL92584.1"/>
    <property type="molecule type" value="Genomic_DNA"/>
</dbReference>
<dbReference type="PANTHER" id="PTHR32294">
    <property type="entry name" value="DNA POLYMERASE III SUBUNIT ALPHA"/>
    <property type="match status" value="1"/>
</dbReference>